<keyword evidence="2" id="KW-0812">Transmembrane</keyword>
<accession>Q46W29</accession>
<keyword evidence="3" id="KW-1133">Transmembrane helix</keyword>
<dbReference type="STRING" id="264198.Reut_A3296"/>
<gene>
    <name evidence="5" type="ordered locus">Reut_A3296</name>
</gene>
<dbReference type="EMBL" id="CP000090">
    <property type="protein sequence ID" value="AAZ62655.1"/>
    <property type="molecule type" value="Genomic_DNA"/>
</dbReference>
<evidence type="ECO:0000256" key="3">
    <source>
        <dbReference type="ARBA" id="ARBA00022989"/>
    </source>
</evidence>
<dbReference type="Pfam" id="PF04228">
    <property type="entry name" value="Zn_peptidase"/>
    <property type="match status" value="1"/>
</dbReference>
<dbReference type="AlphaFoldDB" id="Q46W29"/>
<evidence type="ECO:0008006" key="6">
    <source>
        <dbReference type="Google" id="ProtNLM"/>
    </source>
</evidence>
<dbReference type="HOGENOM" id="CLU_059329_0_0_4"/>
<organism evidence="5">
    <name type="scientific">Cupriavidus pinatubonensis (strain JMP 134 / LMG 1197)</name>
    <name type="common">Cupriavidus necator (strain JMP 134)</name>
    <dbReference type="NCBI Taxonomy" id="264198"/>
    <lineage>
        <taxon>Bacteria</taxon>
        <taxon>Pseudomonadati</taxon>
        <taxon>Pseudomonadota</taxon>
        <taxon>Betaproteobacteria</taxon>
        <taxon>Burkholderiales</taxon>
        <taxon>Burkholderiaceae</taxon>
        <taxon>Cupriavidus</taxon>
    </lineage>
</organism>
<dbReference type="InterPro" id="IPR007343">
    <property type="entry name" value="Uncharacterised_pept_Zn_put"/>
</dbReference>
<protein>
    <recommendedName>
        <fullName evidence="6">Metalloprotease</fullName>
    </recommendedName>
</protein>
<dbReference type="GO" id="GO:0016020">
    <property type="term" value="C:membrane"/>
    <property type="evidence" value="ECO:0007669"/>
    <property type="project" value="UniProtKB-SubCell"/>
</dbReference>
<comment type="subcellular location">
    <subcellularLocation>
        <location evidence="1">Membrane</location>
        <topology evidence="1">Single-pass membrane protein</topology>
    </subcellularLocation>
</comment>
<evidence type="ECO:0000256" key="2">
    <source>
        <dbReference type="ARBA" id="ARBA00022692"/>
    </source>
</evidence>
<evidence type="ECO:0000256" key="4">
    <source>
        <dbReference type="ARBA" id="ARBA00023136"/>
    </source>
</evidence>
<sequence>MGCRACQTRQPSLLYFIPSPLKFHSLEPPMRLDDEAESQNVEDRRGGFGGGGFGGPKTIGIGTVIIALAASYFFGIDPSVIMQGASVLQGQQAPQQQQVNRPPATDKLTVFTKKVLGNTERTWEHIFETELNRRYEPPKLVLFSGATPTACGTGQSAMGPFYCPGDHKVYIDLAFYDELRQRFGASGDFAQAYVIAHEIGHHVQNLLGVSDKVDAARRRMGEAQANQLSVRMELQADCLAGVWATNAQRANQQLLEPGDIEEGLKAAAAIGDDRLQRQAQGYVVPEAFTHGTSEQRVRWLRQGLTTGDIRKCDTFAARQL</sequence>
<evidence type="ECO:0000313" key="5">
    <source>
        <dbReference type="EMBL" id="AAZ62655.1"/>
    </source>
</evidence>
<proteinExistence type="predicted"/>
<keyword evidence="4" id="KW-0472">Membrane</keyword>
<evidence type="ECO:0000256" key="1">
    <source>
        <dbReference type="ARBA" id="ARBA00004167"/>
    </source>
</evidence>
<dbReference type="eggNOG" id="COG2321">
    <property type="taxonomic scope" value="Bacteria"/>
</dbReference>
<dbReference type="PANTHER" id="PTHR30168:SF0">
    <property type="entry name" value="INNER MEMBRANE PROTEIN"/>
    <property type="match status" value="1"/>
</dbReference>
<dbReference type="KEGG" id="reu:Reut_A3296"/>
<name>Q46W29_CUPPJ</name>
<reference evidence="5" key="1">
    <citation type="submission" date="2005-08" db="EMBL/GenBank/DDBJ databases">
        <title>Complete sequence of Chromosome1 of Ralstonia eutropha JMP134.</title>
        <authorList>
            <person name="Copeland A."/>
            <person name="Lucas S."/>
            <person name="Lapidus A."/>
            <person name="Barry K."/>
            <person name="Detter J.C."/>
            <person name="Glavina T."/>
            <person name="Hammon N."/>
            <person name="Israni S."/>
            <person name="Pitluck S."/>
            <person name="Goltsman E."/>
            <person name="Martinez M."/>
            <person name="Schmutz J."/>
            <person name="Larimer F."/>
            <person name="Land M."/>
            <person name="Lykidis A."/>
            <person name="Richardson P."/>
        </authorList>
    </citation>
    <scope>NUCLEOTIDE SEQUENCE</scope>
    <source>
        <strain evidence="5">JMP134</strain>
    </source>
</reference>
<dbReference type="PANTHER" id="PTHR30168">
    <property type="entry name" value="PUTATIVE MEMBRANE PROTEIN YPFJ"/>
    <property type="match status" value="1"/>
</dbReference>